<organism evidence="10 11">
    <name type="scientific">Mesobacillus zeae</name>
    <dbReference type="NCBI Taxonomy" id="1917180"/>
    <lineage>
        <taxon>Bacteria</taxon>
        <taxon>Bacillati</taxon>
        <taxon>Bacillota</taxon>
        <taxon>Bacilli</taxon>
        <taxon>Bacillales</taxon>
        <taxon>Bacillaceae</taxon>
        <taxon>Mesobacillus</taxon>
    </lineage>
</organism>
<evidence type="ECO:0000313" key="11">
    <source>
        <dbReference type="Proteomes" id="UP000265816"/>
    </source>
</evidence>
<dbReference type="Pfam" id="PF13091">
    <property type="entry name" value="PLDc_2"/>
    <property type="match status" value="2"/>
</dbReference>
<keyword evidence="4" id="KW-0812">Transmembrane</keyword>
<dbReference type="NCBIfam" id="TIGR04265">
    <property type="entry name" value="bac_cardiolipin"/>
    <property type="match status" value="1"/>
</dbReference>
<dbReference type="EMBL" id="QWVT01000011">
    <property type="protein sequence ID" value="RID86903.1"/>
    <property type="molecule type" value="Genomic_DNA"/>
</dbReference>
<sequence length="386" mass="44253">MTLLAAIDFSLGRKQHLKSLRKQGFPSRQGSMDIFTRGPELFSDYFTELEKAQQHIHIIFYIVKNDKISAEFLSILKKKAMSGVEVRLLVDWEGSAISKKTLRELKDAGVLVAFSCKPQLPFLFYTSQVRNHRKVTVIDGRLSYLGGFNVGKEYIDKEERLSPWRDYHFKISGEGVQDLQQVFLSDWNKAAKIKLMQNNIYFPPLSGGKVRHQFVPTEGILLEGIVAHLLKQAKDSIIIGTPYFIPSRKVFRLLVEALEKGVTLTVLVPFRADHPLVKEASYPFLRQLMKRGAKVHQYVGGFYHAKVIVIDEALCDVGTANFDKRSLFLNREVNCLIYDHGFIQKVRDVLETDIRHSRRLRLAELSTFNPFRSLKEAAARTISYFL</sequence>
<dbReference type="GO" id="GO:0005886">
    <property type="term" value="C:plasma membrane"/>
    <property type="evidence" value="ECO:0007669"/>
    <property type="project" value="UniProtKB-SubCell"/>
</dbReference>
<dbReference type="GO" id="GO:0032049">
    <property type="term" value="P:cardiolipin biosynthetic process"/>
    <property type="evidence" value="ECO:0007669"/>
    <property type="project" value="UniProtKB-UniRule"/>
</dbReference>
<dbReference type="AlphaFoldDB" id="A0A398BHI0"/>
<evidence type="ECO:0000256" key="3">
    <source>
        <dbReference type="ARBA" id="ARBA00022679"/>
    </source>
</evidence>
<dbReference type="PANTHER" id="PTHR21248">
    <property type="entry name" value="CARDIOLIPIN SYNTHASE"/>
    <property type="match status" value="1"/>
</dbReference>
<keyword evidence="5" id="KW-0677">Repeat</keyword>
<proteinExistence type="predicted"/>
<name>A0A398BHI0_9BACI</name>
<keyword evidence="11" id="KW-1185">Reference proteome</keyword>
<dbReference type="PANTHER" id="PTHR21248:SF7">
    <property type="entry name" value="MINOR CARDIOLIPIN SYNTHASE CLSB"/>
    <property type="match status" value="1"/>
</dbReference>
<dbReference type="InterPro" id="IPR025202">
    <property type="entry name" value="PLD-like_dom"/>
</dbReference>
<evidence type="ECO:0000256" key="8">
    <source>
        <dbReference type="NCBIfam" id="TIGR04265"/>
    </source>
</evidence>
<reference evidence="10 11" key="1">
    <citation type="submission" date="2018-08" db="EMBL/GenBank/DDBJ databases">
        <title>Bacillus jemisoniae sp. nov., Bacillus chryseoplanitiae sp. nov., Bacillus resnikiae sp. nov., and Bacillus frankliniae sp. nov., isolated from Viking spacecraft and associated surfaces.</title>
        <authorList>
            <person name="Seuylemezian A."/>
            <person name="Vaishampayan P."/>
        </authorList>
    </citation>
    <scope>NUCLEOTIDE SEQUENCE [LARGE SCALE GENOMIC DNA]</scope>
    <source>
        <strain evidence="10 11">JJ-247</strain>
    </source>
</reference>
<dbReference type="SMART" id="SM00155">
    <property type="entry name" value="PLDc"/>
    <property type="match status" value="2"/>
</dbReference>
<evidence type="ECO:0000256" key="4">
    <source>
        <dbReference type="ARBA" id="ARBA00022692"/>
    </source>
</evidence>
<protein>
    <recommendedName>
        <fullName evidence="8">Cardiolipin synthase</fullName>
        <ecNumber evidence="8">2.7.8.-</ecNumber>
    </recommendedName>
</protein>
<comment type="subcellular location">
    <subcellularLocation>
        <location evidence="1">Cell membrane</location>
    </subcellularLocation>
</comment>
<dbReference type="Proteomes" id="UP000265816">
    <property type="component" value="Unassembled WGS sequence"/>
</dbReference>
<dbReference type="PIRSF" id="PIRSF000850">
    <property type="entry name" value="Phospholipase_D_PSS"/>
    <property type="match status" value="1"/>
</dbReference>
<evidence type="ECO:0000313" key="10">
    <source>
        <dbReference type="EMBL" id="RID86903.1"/>
    </source>
</evidence>
<dbReference type="GO" id="GO:0008808">
    <property type="term" value="F:cardiolipin synthase activity"/>
    <property type="evidence" value="ECO:0007669"/>
    <property type="project" value="UniProtKB-UniRule"/>
</dbReference>
<dbReference type="Gene3D" id="3.30.870.10">
    <property type="entry name" value="Endonuclease Chain A"/>
    <property type="match status" value="2"/>
</dbReference>
<feature type="domain" description="PLD phosphodiesterase" evidence="9">
    <location>
        <begin position="127"/>
        <end position="154"/>
    </location>
</feature>
<keyword evidence="3" id="KW-0808">Transferase</keyword>
<evidence type="ECO:0000256" key="2">
    <source>
        <dbReference type="ARBA" id="ARBA00022475"/>
    </source>
</evidence>
<dbReference type="OrthoDB" id="9762009at2"/>
<accession>A0A398BHI0</accession>
<dbReference type="SUPFAM" id="SSF56024">
    <property type="entry name" value="Phospholipase D/nuclease"/>
    <property type="match status" value="2"/>
</dbReference>
<evidence type="ECO:0000256" key="6">
    <source>
        <dbReference type="ARBA" id="ARBA00022989"/>
    </source>
</evidence>
<evidence type="ECO:0000256" key="7">
    <source>
        <dbReference type="ARBA" id="ARBA00023136"/>
    </source>
</evidence>
<evidence type="ECO:0000256" key="1">
    <source>
        <dbReference type="ARBA" id="ARBA00004236"/>
    </source>
</evidence>
<dbReference type="CDD" id="cd09110">
    <property type="entry name" value="PLDc_CLS_1"/>
    <property type="match status" value="1"/>
</dbReference>
<dbReference type="CDD" id="cd09112">
    <property type="entry name" value="PLDc_CLS_2"/>
    <property type="match status" value="1"/>
</dbReference>
<keyword evidence="2" id="KW-1003">Cell membrane</keyword>
<comment type="caution">
    <text evidence="10">The sequence shown here is derived from an EMBL/GenBank/DDBJ whole genome shotgun (WGS) entry which is preliminary data.</text>
</comment>
<keyword evidence="7" id="KW-0472">Membrane</keyword>
<evidence type="ECO:0000256" key="5">
    <source>
        <dbReference type="ARBA" id="ARBA00022737"/>
    </source>
</evidence>
<dbReference type="InterPro" id="IPR022924">
    <property type="entry name" value="Cardiolipin_synthase"/>
</dbReference>
<keyword evidence="6" id="KW-1133">Transmembrane helix</keyword>
<evidence type="ECO:0000259" key="9">
    <source>
        <dbReference type="PROSITE" id="PS50035"/>
    </source>
</evidence>
<feature type="domain" description="PLD phosphodiesterase" evidence="9">
    <location>
        <begin position="299"/>
        <end position="326"/>
    </location>
</feature>
<dbReference type="InterPro" id="IPR001736">
    <property type="entry name" value="PLipase_D/transphosphatidylase"/>
</dbReference>
<dbReference type="PROSITE" id="PS50035">
    <property type="entry name" value="PLD"/>
    <property type="match status" value="2"/>
</dbReference>
<dbReference type="EC" id="2.7.8.-" evidence="8"/>
<gene>
    <name evidence="10" type="primary">cls</name>
    <name evidence="10" type="ORF">D1970_06350</name>
</gene>